<protein>
    <recommendedName>
        <fullName evidence="3 10">Autophagy-related protein 9</fullName>
    </recommendedName>
</protein>
<feature type="region of interest" description="Disordered" evidence="11">
    <location>
        <begin position="154"/>
        <end position="222"/>
    </location>
</feature>
<feature type="transmembrane region" description="Helical" evidence="10">
    <location>
        <begin position="305"/>
        <end position="325"/>
    </location>
</feature>
<evidence type="ECO:0000313" key="12">
    <source>
        <dbReference type="EMBL" id="KJE90584.1"/>
    </source>
</evidence>
<feature type="compositionally biased region" description="Acidic residues" evidence="11">
    <location>
        <begin position="190"/>
        <end position="203"/>
    </location>
</feature>
<keyword evidence="8 10" id="KW-0445">Lipid transport</keyword>
<evidence type="ECO:0000256" key="5">
    <source>
        <dbReference type="ARBA" id="ARBA00022692"/>
    </source>
</evidence>
<keyword evidence="6 10" id="KW-1133">Transmembrane helix</keyword>
<reference evidence="13" key="1">
    <citation type="submission" date="2011-02" db="EMBL/GenBank/DDBJ databases">
        <title>The Genome Sequence of Capsaspora owczarzaki ATCC 30864.</title>
        <authorList>
            <person name="Russ C."/>
            <person name="Cuomo C."/>
            <person name="Burger G."/>
            <person name="Gray M.W."/>
            <person name="Holland P.W.H."/>
            <person name="King N."/>
            <person name="Lang F.B.F."/>
            <person name="Roger A.J."/>
            <person name="Ruiz-Trillo I."/>
            <person name="Young S.K."/>
            <person name="Zeng Q."/>
            <person name="Gargeya S."/>
            <person name="Alvarado L."/>
            <person name="Berlin A."/>
            <person name="Chapman S.B."/>
            <person name="Chen Z."/>
            <person name="Freedman E."/>
            <person name="Gellesch M."/>
            <person name="Goldberg J."/>
            <person name="Griggs A."/>
            <person name="Gujja S."/>
            <person name="Heilman E."/>
            <person name="Heiman D."/>
            <person name="Howarth C."/>
            <person name="Mehta T."/>
            <person name="Neiman D."/>
            <person name="Pearson M."/>
            <person name="Roberts A."/>
            <person name="Saif S."/>
            <person name="Shea T."/>
            <person name="Shenoy N."/>
            <person name="Sisk P."/>
            <person name="Stolte C."/>
            <person name="Sykes S."/>
            <person name="White J."/>
            <person name="Yandava C."/>
            <person name="Haas B."/>
            <person name="Nusbaum C."/>
            <person name="Birren B."/>
        </authorList>
    </citation>
    <scope>NUCLEOTIDE SEQUENCE</scope>
    <source>
        <strain evidence="13">ATCC 30864</strain>
    </source>
</reference>
<dbReference type="EMBL" id="KE346361">
    <property type="protein sequence ID" value="KJE90584.1"/>
    <property type="molecule type" value="Genomic_DNA"/>
</dbReference>
<accession>A0A0D2X1C8</accession>
<evidence type="ECO:0000256" key="4">
    <source>
        <dbReference type="ARBA" id="ARBA00022448"/>
    </source>
</evidence>
<feature type="region of interest" description="Disordered" evidence="11">
    <location>
        <begin position="97"/>
        <end position="123"/>
    </location>
</feature>
<dbReference type="GO" id="GO:0006869">
    <property type="term" value="P:lipid transport"/>
    <property type="evidence" value="ECO:0007669"/>
    <property type="project" value="UniProtKB-KW"/>
</dbReference>
<evidence type="ECO:0000256" key="3">
    <source>
        <dbReference type="ARBA" id="ARBA00018074"/>
    </source>
</evidence>
<evidence type="ECO:0000256" key="7">
    <source>
        <dbReference type="ARBA" id="ARBA00023006"/>
    </source>
</evidence>
<evidence type="ECO:0000313" key="13">
    <source>
        <dbReference type="Proteomes" id="UP000008743"/>
    </source>
</evidence>
<proteinExistence type="inferred from homology"/>
<dbReference type="GO" id="GO:0000422">
    <property type="term" value="P:autophagy of mitochondrion"/>
    <property type="evidence" value="ECO:0007669"/>
    <property type="project" value="TreeGrafter"/>
</dbReference>
<dbReference type="InterPro" id="IPR007241">
    <property type="entry name" value="Autophagy-rel_prot_9"/>
</dbReference>
<dbReference type="eggNOG" id="KOG2173">
    <property type="taxonomic scope" value="Eukaryota"/>
</dbReference>
<keyword evidence="13" id="KW-1185">Reference proteome</keyword>
<comment type="similarity">
    <text evidence="2 10">Belongs to the ATG9 family.</text>
</comment>
<dbReference type="GO" id="GO:0061709">
    <property type="term" value="P:reticulophagy"/>
    <property type="evidence" value="ECO:0007669"/>
    <property type="project" value="TreeGrafter"/>
</dbReference>
<evidence type="ECO:0000256" key="10">
    <source>
        <dbReference type="RuleBase" id="RU364027"/>
    </source>
</evidence>
<evidence type="ECO:0000256" key="8">
    <source>
        <dbReference type="ARBA" id="ARBA00023055"/>
    </source>
</evidence>
<feature type="compositionally biased region" description="Low complexity" evidence="11">
    <location>
        <begin position="70"/>
        <end position="84"/>
    </location>
</feature>
<organism evidence="12 13">
    <name type="scientific">Capsaspora owczarzaki (strain ATCC 30864)</name>
    <dbReference type="NCBI Taxonomy" id="595528"/>
    <lineage>
        <taxon>Eukaryota</taxon>
        <taxon>Filasterea</taxon>
        <taxon>Capsaspora</taxon>
    </lineage>
</organism>
<dbReference type="PANTHER" id="PTHR13038:SF10">
    <property type="entry name" value="AUTOPHAGY-RELATED PROTEIN 9"/>
    <property type="match status" value="1"/>
</dbReference>
<comment type="subcellular location">
    <subcellularLocation>
        <location evidence="1 10">Preautophagosomal structure membrane</location>
        <topology evidence="1 10">Multi-pass membrane protein</topology>
    </subcellularLocation>
</comment>
<dbReference type="GO" id="GO:0034497">
    <property type="term" value="P:protein localization to phagophore assembly site"/>
    <property type="evidence" value="ECO:0007669"/>
    <property type="project" value="TreeGrafter"/>
</dbReference>
<dbReference type="GO" id="GO:0034045">
    <property type="term" value="C:phagophore assembly site membrane"/>
    <property type="evidence" value="ECO:0007669"/>
    <property type="project" value="UniProtKB-SubCell"/>
</dbReference>
<keyword evidence="5 10" id="KW-0812">Transmembrane</keyword>
<dbReference type="RefSeq" id="XP_004364748.1">
    <property type="nucleotide sequence ID" value="XM_004364691.2"/>
</dbReference>
<dbReference type="Proteomes" id="UP000008743">
    <property type="component" value="Unassembled WGS sequence"/>
</dbReference>
<evidence type="ECO:0000256" key="11">
    <source>
        <dbReference type="SAM" id="MobiDB-lite"/>
    </source>
</evidence>
<evidence type="ECO:0000256" key="9">
    <source>
        <dbReference type="ARBA" id="ARBA00023136"/>
    </source>
</evidence>
<name>A0A0D2X1C8_CAPO3</name>
<feature type="region of interest" description="Disordered" evidence="11">
    <location>
        <begin position="1"/>
        <end position="84"/>
    </location>
</feature>
<dbReference type="OrthoDB" id="2020634at2759"/>
<feature type="transmembrane region" description="Helical" evidence="10">
    <location>
        <begin position="586"/>
        <end position="603"/>
    </location>
</feature>
<keyword evidence="4 10" id="KW-0813">Transport</keyword>
<keyword evidence="7 10" id="KW-0072">Autophagy</keyword>
<comment type="function">
    <text evidence="10">Phospholipid scramblase involved in autophagy. Cycles between the preautophagosomal structure/phagophore assembly site (PAS) and the cytoplasmic vesicle pool and supplies membrane for the growing autophagosome. Lipid scramblase activity plays a key role in preautophagosomal structure/phagophore assembly by distributing the phospholipids that arrive through ATG2 from the cytoplasmic to the luminal leaflet of the bilayer, thereby driving autophagosomal membrane expansion.</text>
</comment>
<feature type="compositionally biased region" description="Polar residues" evidence="11">
    <location>
        <begin position="213"/>
        <end position="222"/>
    </location>
</feature>
<sequence>MFHRATPPGYQPLGDDAYSDGDDDAHPNDGRHPQQHARGGATASALGGGREGGGGRRSDDDFGIPPTLPSSVASSQYMAAASSLAAQEQLGSAFAAGAGAGAGGRRQGDEANTHWTKKSGNAKTAAALEMQPLSAMHSNAHPSDSVHIAMGEASSRYGQQQQQLATAMGRQGGRRVGFENDDRFNANNGNDDDDDDNEDDYAETDDHGEHRSGGNNEGSWADADSSSQWYAVQDLDQFFHDIYKYHEGKGFRNIVLARILKLFVLAFTVCFAVFLIACVDYDEIFETHELGEAIHLGRLSSLHPILILSLVVSSTFWLFQFMLIFRNMRSLLDMRTFYVDELQIPESEIETVRWNEVLRKLEQVQRKRNICIVKKEITPQDVANRIMRKDNYLVALMNKDLLNLRVNIPFLGPRIILPKALEWNIARCILDYVFDKRYGTMKEHFLDAKHAERLAKGLRKRFFFMAVVNLLFAPFIMVFMLTYFFFRYTEEFRNRPTTVGARQWTPYARWWLREFNELPHIFQARLNNGYKPASKYISKFNSEFLALIARFIAFVLGAFAAIIIAVSIYNEDFLLQVHLVEGRSMFWVLGVLIAILGVVRTLIPDENLVFDPPLLMRNVVYHIHMFPAHWKNREHTFEVAGEFSTLFDMRMVVFAQEVFSFILTPAMLFFKLPSTSRQIIDFIRQVTVYENGVGYVCSFALFNFERNGNANYGVPLSDRAASQPVGARQISSHGKMEKSFLSFKATNADWKPRKSARHYLDHLTQIALDNPMAQSATSTPRIRFQTNSVMIPVNMSQSRPAAPVSDTTGLPRVFIPAQQPTTTVAAAAAAAPPAASSEVSPYPQHAMEDLLHSPTLRSQPPPFELSSSSAAAPKSSDDTPSPPAIVEPPVSENDGPLREPTVAAAPPTLSAHPLQHSTAAVRHPMQRSRMQQSRMAGSIAGAYDNPLYASRIAGGVKRKSPADENGFIDFLSESDMDSLHLSTTAVYDNLGLSALLLERIYDNGF</sequence>
<feature type="transmembrane region" description="Helical" evidence="10">
    <location>
        <begin position="544"/>
        <end position="566"/>
    </location>
</feature>
<dbReference type="GO" id="GO:0005776">
    <property type="term" value="C:autophagosome"/>
    <property type="evidence" value="ECO:0007669"/>
    <property type="project" value="TreeGrafter"/>
</dbReference>
<evidence type="ECO:0000256" key="1">
    <source>
        <dbReference type="ARBA" id="ARBA00004511"/>
    </source>
</evidence>
<dbReference type="AlphaFoldDB" id="A0A0D2X1C8"/>
<feature type="transmembrane region" description="Helical" evidence="10">
    <location>
        <begin position="462"/>
        <end position="486"/>
    </location>
</feature>
<keyword evidence="9 10" id="KW-0472">Membrane</keyword>
<dbReference type="PANTHER" id="PTHR13038">
    <property type="entry name" value="APG9 AUTOPHAGY 9"/>
    <property type="match status" value="1"/>
</dbReference>
<feature type="transmembrane region" description="Helical" evidence="10">
    <location>
        <begin position="259"/>
        <end position="277"/>
    </location>
</feature>
<gene>
    <name evidence="12" type="ORF">CAOG_001880</name>
</gene>
<feature type="compositionally biased region" description="Polar residues" evidence="11">
    <location>
        <begin position="156"/>
        <end position="165"/>
    </location>
</feature>
<dbReference type="STRING" id="595528.A0A0D2X1C8"/>
<feature type="region of interest" description="Disordered" evidence="11">
    <location>
        <begin position="853"/>
        <end position="913"/>
    </location>
</feature>
<dbReference type="PhylomeDB" id="A0A0D2X1C8"/>
<evidence type="ECO:0000256" key="2">
    <source>
        <dbReference type="ARBA" id="ARBA00006185"/>
    </source>
</evidence>
<dbReference type="InParanoid" id="A0A0D2X1C8"/>
<dbReference type="GO" id="GO:0034727">
    <property type="term" value="P:piecemeal microautophagy of the nucleus"/>
    <property type="evidence" value="ECO:0007669"/>
    <property type="project" value="TreeGrafter"/>
</dbReference>
<dbReference type="Pfam" id="PF04109">
    <property type="entry name" value="ATG9"/>
    <property type="match status" value="1"/>
</dbReference>
<evidence type="ECO:0000256" key="6">
    <source>
        <dbReference type="ARBA" id="ARBA00022989"/>
    </source>
</evidence>
<dbReference type="FunCoup" id="A0A0D2X1C8">
    <property type="interactions" value="248"/>
</dbReference>